<dbReference type="NCBIfam" id="TIGR00229">
    <property type="entry name" value="sensory_box"/>
    <property type="match status" value="3"/>
</dbReference>
<dbReference type="GO" id="GO:0016020">
    <property type="term" value="C:membrane"/>
    <property type="evidence" value="ECO:0007669"/>
    <property type="project" value="UniProtKB-SubCell"/>
</dbReference>
<dbReference type="Gene3D" id="3.30.450.350">
    <property type="entry name" value="CHASE domain"/>
    <property type="match status" value="1"/>
</dbReference>
<dbReference type="Pfam" id="PF08448">
    <property type="entry name" value="PAS_4"/>
    <property type="match status" value="1"/>
</dbReference>
<dbReference type="GO" id="GO:0007165">
    <property type="term" value="P:signal transduction"/>
    <property type="evidence" value="ECO:0007669"/>
    <property type="project" value="UniProtKB-ARBA"/>
</dbReference>
<dbReference type="InterPro" id="IPR000700">
    <property type="entry name" value="PAS-assoc_C"/>
</dbReference>
<dbReference type="SUPFAM" id="SSF55785">
    <property type="entry name" value="PYP-like sensor domain (PAS domain)"/>
    <property type="match status" value="4"/>
</dbReference>
<feature type="transmembrane region" description="Helical" evidence="5">
    <location>
        <begin position="15"/>
        <end position="36"/>
    </location>
</feature>
<feature type="domain" description="PAS" evidence="6">
    <location>
        <begin position="418"/>
        <end position="476"/>
    </location>
</feature>
<dbReference type="Gene3D" id="3.30.450.20">
    <property type="entry name" value="PAS domain"/>
    <property type="match status" value="4"/>
</dbReference>
<organism evidence="9">
    <name type="scientific">Caldithrix abyssi</name>
    <dbReference type="NCBI Taxonomy" id="187145"/>
    <lineage>
        <taxon>Bacteria</taxon>
        <taxon>Pseudomonadati</taxon>
        <taxon>Calditrichota</taxon>
        <taxon>Calditrichia</taxon>
        <taxon>Calditrichales</taxon>
        <taxon>Calditrichaceae</taxon>
        <taxon>Caldithrix</taxon>
    </lineage>
</organism>
<dbReference type="PANTHER" id="PTHR44757">
    <property type="entry name" value="DIGUANYLATE CYCLASE DGCP"/>
    <property type="match status" value="1"/>
</dbReference>
<name>A0A7V5H3E2_CALAY</name>
<dbReference type="SMART" id="SM00086">
    <property type="entry name" value="PAC"/>
    <property type="match status" value="2"/>
</dbReference>
<dbReference type="PANTHER" id="PTHR44757:SF2">
    <property type="entry name" value="BIOFILM ARCHITECTURE MAINTENANCE PROTEIN MBAA"/>
    <property type="match status" value="1"/>
</dbReference>
<dbReference type="SMART" id="SM01079">
    <property type="entry name" value="CHASE"/>
    <property type="match status" value="1"/>
</dbReference>
<protein>
    <submittedName>
        <fullName evidence="9">PAS domain S-box protein</fullName>
    </submittedName>
</protein>
<dbReference type="SMART" id="SM00091">
    <property type="entry name" value="PAS"/>
    <property type="match status" value="3"/>
</dbReference>
<comment type="caution">
    <text evidence="9">The sequence shown here is derived from an EMBL/GenBank/DDBJ whole genome shotgun (WGS) entry which is preliminary data.</text>
</comment>
<feature type="domain" description="PAS" evidence="6">
    <location>
        <begin position="667"/>
        <end position="716"/>
    </location>
</feature>
<accession>A0A7V5H3E2</accession>
<evidence type="ECO:0000313" key="9">
    <source>
        <dbReference type="EMBL" id="HHE55139.1"/>
    </source>
</evidence>
<evidence type="ECO:0000256" key="2">
    <source>
        <dbReference type="ARBA" id="ARBA00022692"/>
    </source>
</evidence>
<evidence type="ECO:0000256" key="1">
    <source>
        <dbReference type="ARBA" id="ARBA00004370"/>
    </source>
</evidence>
<dbReference type="InterPro" id="IPR006189">
    <property type="entry name" value="CHASE_dom"/>
</dbReference>
<proteinExistence type="predicted"/>
<keyword evidence="3 5" id="KW-1133">Transmembrane helix</keyword>
<dbReference type="PROSITE" id="PS50839">
    <property type="entry name" value="CHASE"/>
    <property type="match status" value="1"/>
</dbReference>
<evidence type="ECO:0000256" key="4">
    <source>
        <dbReference type="ARBA" id="ARBA00023136"/>
    </source>
</evidence>
<dbReference type="Pfam" id="PF03924">
    <property type="entry name" value="CHASE"/>
    <property type="match status" value="1"/>
</dbReference>
<gene>
    <name evidence="9" type="ORF">ENL21_05105</name>
</gene>
<evidence type="ECO:0000259" key="8">
    <source>
        <dbReference type="PROSITE" id="PS50839"/>
    </source>
</evidence>
<feature type="domain" description="PAC" evidence="7">
    <location>
        <begin position="614"/>
        <end position="666"/>
    </location>
</feature>
<evidence type="ECO:0000259" key="7">
    <source>
        <dbReference type="PROSITE" id="PS50113"/>
    </source>
</evidence>
<dbReference type="InterPro" id="IPR013767">
    <property type="entry name" value="PAS_fold"/>
</dbReference>
<dbReference type="Proteomes" id="UP000886111">
    <property type="component" value="Unassembled WGS sequence"/>
</dbReference>
<dbReference type="InterPro" id="IPR001610">
    <property type="entry name" value="PAC"/>
</dbReference>
<evidence type="ECO:0000259" key="6">
    <source>
        <dbReference type="PROSITE" id="PS50112"/>
    </source>
</evidence>
<feature type="non-terminal residue" evidence="9">
    <location>
        <position position="716"/>
    </location>
</feature>
<comment type="subcellular location">
    <subcellularLocation>
        <location evidence="1">Membrane</location>
    </subcellularLocation>
</comment>
<dbReference type="InterPro" id="IPR042240">
    <property type="entry name" value="CHASE_sf"/>
</dbReference>
<evidence type="ECO:0000256" key="5">
    <source>
        <dbReference type="SAM" id="Phobius"/>
    </source>
</evidence>
<keyword evidence="2 5" id="KW-0812">Transmembrane</keyword>
<reference evidence="9" key="1">
    <citation type="journal article" date="2020" name="mSystems">
        <title>Genome- and Community-Level Interaction Insights into Carbon Utilization and Element Cycling Functions of Hydrothermarchaeota in Hydrothermal Sediment.</title>
        <authorList>
            <person name="Zhou Z."/>
            <person name="Liu Y."/>
            <person name="Xu W."/>
            <person name="Pan J."/>
            <person name="Luo Z.H."/>
            <person name="Li M."/>
        </authorList>
    </citation>
    <scope>NUCLEOTIDE SEQUENCE [LARGE SCALE GENOMIC DNA]</scope>
    <source>
        <strain evidence="9">HyVt-76</strain>
    </source>
</reference>
<feature type="transmembrane region" description="Helical" evidence="5">
    <location>
        <begin position="267"/>
        <end position="286"/>
    </location>
</feature>
<dbReference type="Pfam" id="PF00989">
    <property type="entry name" value="PAS"/>
    <property type="match status" value="2"/>
</dbReference>
<sequence length="716" mass="83692">MISKRILNIFPKKGFSLIGPLILFFLLAFILSFLWLHDREQKRQSLKELTGLMTEQTSFRLESWINQRFTIADYLALNWTEQYAQSSQKFKKDVANLLKIYSGIQAINWIDADWTIRIVNPLEGNEQALNKDLHFHPAQSVKTAIQKAIDSKKITCSPVVPLLQGGQGFASYRPLFQNEQIFGFINVVFKTDTLIKYCLGNPFLRQNFKVKITTLDGDSIFQSAPSLIVSEYYQESLVKIGDQYWKVTIDPTENFIKSQLDVTKDKYFILNLIFVLIISILIWNVLLRHYKLQQSEQRFRSLFESANIWIHLLKTDGTILRANPIFFQQTKIRLDKLEGKNFTELLTAKSQRIFKQWLMHLTEQPEFRSELEFKIKGRKSGIIDCSGVVIENESGKSIVLYSNNVTDKKRFEKALNESEEKYRQIVEQSHDAIFIYRNNKFLFVNESLKTLSGYDKEELYKIDIFQLIHPDDRDKLVNFANARKKGSFSPHQYTTRIITKSGKLKICEFNVNTILYQGKTAVLGTVRDITKEREAHFALQESEKRYRNLFENVPVGLYRITQDGNIIAANPAMLKLLGYDSFDELNKINFFSLYTDKKTYTLWKNLLKFSEKQHTHETRLKRKDGNIIWVRDTAKIYRDAETNEVYFEGVLEDITEQKKAKDQLVESERRFKEMANLLPQCVFESDPKLRLTYVNSFATRLVGYSQHEMLNGMNIL</sequence>
<feature type="domain" description="PAS" evidence="6">
    <location>
        <begin position="542"/>
        <end position="594"/>
    </location>
</feature>
<dbReference type="AlphaFoldDB" id="A0A7V5H3E2"/>
<dbReference type="GO" id="GO:0003824">
    <property type="term" value="F:catalytic activity"/>
    <property type="evidence" value="ECO:0007669"/>
    <property type="project" value="UniProtKB-ARBA"/>
</dbReference>
<dbReference type="CDD" id="cd00130">
    <property type="entry name" value="PAS"/>
    <property type="match status" value="3"/>
</dbReference>
<dbReference type="InterPro" id="IPR000014">
    <property type="entry name" value="PAS"/>
</dbReference>
<dbReference type="GO" id="GO:0006355">
    <property type="term" value="P:regulation of DNA-templated transcription"/>
    <property type="evidence" value="ECO:0007669"/>
    <property type="project" value="InterPro"/>
</dbReference>
<feature type="domain" description="CHASE" evidence="8">
    <location>
        <begin position="111"/>
        <end position="199"/>
    </location>
</feature>
<feature type="domain" description="PAC" evidence="7">
    <location>
        <begin position="491"/>
        <end position="541"/>
    </location>
</feature>
<evidence type="ECO:0000256" key="3">
    <source>
        <dbReference type="ARBA" id="ARBA00022989"/>
    </source>
</evidence>
<dbReference type="PROSITE" id="PS50113">
    <property type="entry name" value="PAC"/>
    <property type="match status" value="2"/>
</dbReference>
<dbReference type="InterPro" id="IPR013656">
    <property type="entry name" value="PAS_4"/>
</dbReference>
<keyword evidence="4 5" id="KW-0472">Membrane</keyword>
<dbReference type="InterPro" id="IPR035965">
    <property type="entry name" value="PAS-like_dom_sf"/>
</dbReference>
<dbReference type="PROSITE" id="PS50112">
    <property type="entry name" value="PAS"/>
    <property type="match status" value="3"/>
</dbReference>
<dbReference type="InterPro" id="IPR052155">
    <property type="entry name" value="Biofilm_reg_signaling"/>
</dbReference>
<dbReference type="EMBL" id="DRTD01000376">
    <property type="protein sequence ID" value="HHE55139.1"/>
    <property type="molecule type" value="Genomic_DNA"/>
</dbReference>